<gene>
    <name evidence="3" type="primary">Hypp7798</name>
    <name evidence="3" type="ORF">BLAG_LOCUS8784</name>
</gene>
<dbReference type="PANTHER" id="PTHR35270:SF2">
    <property type="entry name" value="FUSELESS, ISOFORM A"/>
    <property type="match status" value="1"/>
</dbReference>
<dbReference type="Proteomes" id="UP000838412">
    <property type="component" value="Chromosome 15"/>
</dbReference>
<protein>
    <submittedName>
        <fullName evidence="3">Hypp7798 protein</fullName>
    </submittedName>
</protein>
<organism evidence="3 4">
    <name type="scientific">Branchiostoma lanceolatum</name>
    <name type="common">Common lancelet</name>
    <name type="synonym">Amphioxus lanceolatum</name>
    <dbReference type="NCBI Taxonomy" id="7740"/>
    <lineage>
        <taxon>Eukaryota</taxon>
        <taxon>Metazoa</taxon>
        <taxon>Chordata</taxon>
        <taxon>Cephalochordata</taxon>
        <taxon>Leptocardii</taxon>
        <taxon>Amphioxiformes</taxon>
        <taxon>Branchiostomatidae</taxon>
        <taxon>Branchiostoma</taxon>
    </lineage>
</organism>
<name>A0A8J9Z3I0_BRALA</name>
<evidence type="ECO:0000256" key="2">
    <source>
        <dbReference type="SAM" id="Phobius"/>
    </source>
</evidence>
<feature type="transmembrane region" description="Helical" evidence="2">
    <location>
        <begin position="6"/>
        <end position="37"/>
    </location>
</feature>
<sequence>MTVLSAIISVVVPVPILLAFRACGNLVAAPGVVLVDICDTPFRLGTRFAAEVSFSRTFIGDVVLTVVFIGSLIVASWRGVWLLFDIFLFPTDQERSAWSSVAIGYGTLILLALLETPASRLLQKTRRRFARIVLEDVFKIAVWVGVLSVWRGFWLVCDSYILPDNPVQSYWITHGVGIGGLFLLQAGRSVLVAGCVVDGEAVDGSGVRMGRYLEQICPKLVRPSTEQVSNQRNHSDGGQQTTLPPQYVVQYETNL</sequence>
<keyword evidence="2" id="KW-0472">Membrane</keyword>
<dbReference type="OrthoDB" id="45313at2759"/>
<keyword evidence="2" id="KW-1133">Transmembrane helix</keyword>
<keyword evidence="4" id="KW-1185">Reference proteome</keyword>
<dbReference type="AlphaFoldDB" id="A0A8J9Z3I0"/>
<evidence type="ECO:0000313" key="4">
    <source>
        <dbReference type="Proteomes" id="UP000838412"/>
    </source>
</evidence>
<accession>A0A8J9Z3I0</accession>
<reference evidence="3" key="1">
    <citation type="submission" date="2022-01" db="EMBL/GenBank/DDBJ databases">
        <authorList>
            <person name="Braso-Vives M."/>
        </authorList>
    </citation>
    <scope>NUCLEOTIDE SEQUENCE</scope>
</reference>
<keyword evidence="2" id="KW-0812">Transmembrane</keyword>
<dbReference type="Pfam" id="PF15993">
    <property type="entry name" value="Fuseless"/>
    <property type="match status" value="1"/>
</dbReference>
<dbReference type="PANTHER" id="PTHR35270">
    <property type="entry name" value="FUSELESS, ISOFORM A"/>
    <property type="match status" value="1"/>
</dbReference>
<feature type="region of interest" description="Disordered" evidence="1">
    <location>
        <begin position="224"/>
        <end position="243"/>
    </location>
</feature>
<dbReference type="InterPro" id="IPR032751">
    <property type="entry name" value="Fuseless"/>
</dbReference>
<feature type="transmembrane region" description="Helical" evidence="2">
    <location>
        <begin position="58"/>
        <end position="77"/>
    </location>
</feature>
<dbReference type="EMBL" id="OV696700">
    <property type="protein sequence ID" value="CAH1246947.1"/>
    <property type="molecule type" value="Genomic_DNA"/>
</dbReference>
<evidence type="ECO:0000313" key="3">
    <source>
        <dbReference type="EMBL" id="CAH1246947.1"/>
    </source>
</evidence>
<evidence type="ECO:0000256" key="1">
    <source>
        <dbReference type="SAM" id="MobiDB-lite"/>
    </source>
</evidence>
<proteinExistence type="predicted"/>
<feature type="transmembrane region" description="Helical" evidence="2">
    <location>
        <begin position="97"/>
        <end position="116"/>
    </location>
</feature>